<name>R9GZ01_BACT4</name>
<accession>R9GZ01</accession>
<proteinExistence type="predicted"/>
<evidence type="ECO:0000313" key="2">
    <source>
        <dbReference type="EMBL" id="EOR96903.1"/>
    </source>
</evidence>
<gene>
    <name evidence="2" type="ORF">C799_04825</name>
</gene>
<reference evidence="2 3" key="1">
    <citation type="submission" date="2013-04" db="EMBL/GenBank/DDBJ databases">
        <title>The Genome Sequence of Bacteroides thetaiotaomicron dnLKV9.</title>
        <authorList>
            <consortium name="The Broad Institute Genomics Platform"/>
            <consortium name="The Broad Institute Genome Sequencing Center for Infectious Disease"/>
            <person name="Earl A."/>
            <person name="Xavier R."/>
            <person name="Kuhn K."/>
            <person name="Stappenbeck T."/>
            <person name="Walker B."/>
            <person name="Young S."/>
            <person name="Zeng Q."/>
            <person name="Gargeya S."/>
            <person name="Fitzgerald M."/>
            <person name="Haas B."/>
            <person name="Abouelleil A."/>
            <person name="Allen A.W."/>
            <person name="Alvarado L."/>
            <person name="Arachchi H.M."/>
            <person name="Berlin A.M."/>
            <person name="Chapman S.B."/>
            <person name="Gainer-Dewar J."/>
            <person name="Goldberg J."/>
            <person name="Griggs A."/>
            <person name="Gujja S."/>
            <person name="Hansen M."/>
            <person name="Howarth C."/>
            <person name="Imamovic A."/>
            <person name="Ireland A."/>
            <person name="Larimer J."/>
            <person name="McCowan C."/>
            <person name="Murphy C."/>
            <person name="Pearson M."/>
            <person name="Poon T.W."/>
            <person name="Priest M."/>
            <person name="Roberts A."/>
            <person name="Saif S."/>
            <person name="Shea T."/>
            <person name="Sisk P."/>
            <person name="Sykes S."/>
            <person name="Wortman J."/>
            <person name="Nusbaum C."/>
            <person name="Birren B."/>
        </authorList>
    </citation>
    <scope>NUCLEOTIDE SEQUENCE [LARGE SCALE GENOMIC DNA]</scope>
    <source>
        <strain evidence="3">dnLKV9</strain>
    </source>
</reference>
<protein>
    <submittedName>
        <fullName evidence="2">Uncharacterized protein</fullName>
    </submittedName>
</protein>
<keyword evidence="1" id="KW-0812">Transmembrane</keyword>
<keyword evidence="1" id="KW-1133">Transmembrane helix</keyword>
<evidence type="ECO:0000256" key="1">
    <source>
        <dbReference type="SAM" id="Phobius"/>
    </source>
</evidence>
<comment type="caution">
    <text evidence="2">The sequence shown here is derived from an EMBL/GenBank/DDBJ whole genome shotgun (WGS) entry which is preliminary data.</text>
</comment>
<sequence>MKKSLMSISMLVVSISMIAMFLCSFIASK</sequence>
<dbReference type="EMBL" id="ASSM01000019">
    <property type="protein sequence ID" value="EOR96903.1"/>
    <property type="molecule type" value="Genomic_DNA"/>
</dbReference>
<keyword evidence="1" id="KW-0472">Membrane</keyword>
<dbReference type="HOGENOM" id="CLU_221476_0_0_10"/>
<organism evidence="2 3">
    <name type="scientific">Bacteroides thetaiotaomicron dnLKV9</name>
    <dbReference type="NCBI Taxonomy" id="1235785"/>
    <lineage>
        <taxon>Bacteria</taxon>
        <taxon>Pseudomonadati</taxon>
        <taxon>Bacteroidota</taxon>
        <taxon>Bacteroidia</taxon>
        <taxon>Bacteroidales</taxon>
        <taxon>Bacteroidaceae</taxon>
        <taxon>Bacteroides</taxon>
    </lineage>
</organism>
<feature type="transmembrane region" description="Helical" evidence="1">
    <location>
        <begin position="6"/>
        <end position="27"/>
    </location>
</feature>
<dbReference type="AlphaFoldDB" id="R9GZ01"/>
<dbReference type="Proteomes" id="UP000014207">
    <property type="component" value="Unassembled WGS sequence"/>
</dbReference>
<evidence type="ECO:0000313" key="3">
    <source>
        <dbReference type="Proteomes" id="UP000014207"/>
    </source>
</evidence>